<gene>
    <name evidence="1" type="ORF">E1B25_19205</name>
</gene>
<reference evidence="1 2" key="1">
    <citation type="submission" date="2019-03" db="EMBL/GenBank/DDBJ databases">
        <authorList>
            <person name="Zhang S."/>
        </authorList>
    </citation>
    <scope>NUCLEOTIDE SEQUENCE [LARGE SCALE GENOMIC DNA]</scope>
    <source>
        <strain evidence="1 2">S4J41</strain>
    </source>
</reference>
<dbReference type="OrthoDB" id="9804736at2"/>
<dbReference type="EMBL" id="SMFP01000018">
    <property type="protein sequence ID" value="TDE34663.1"/>
    <property type="molecule type" value="Genomic_DNA"/>
</dbReference>
<evidence type="ECO:0000313" key="2">
    <source>
        <dbReference type="Proteomes" id="UP000294662"/>
    </source>
</evidence>
<protein>
    <submittedName>
        <fullName evidence="1">Uncharacterized protein</fullName>
    </submittedName>
</protein>
<dbReference type="AlphaFoldDB" id="A0A4R5EK52"/>
<dbReference type="Proteomes" id="UP000294662">
    <property type="component" value="Unassembled WGS sequence"/>
</dbReference>
<proteinExistence type="predicted"/>
<keyword evidence="2" id="KW-1185">Reference proteome</keyword>
<organism evidence="1 2">
    <name type="scientific">Antarcticimicrobium sediminis</name>
    <dbReference type="NCBI Taxonomy" id="2546227"/>
    <lineage>
        <taxon>Bacteria</taxon>
        <taxon>Pseudomonadati</taxon>
        <taxon>Pseudomonadota</taxon>
        <taxon>Alphaproteobacteria</taxon>
        <taxon>Rhodobacterales</taxon>
        <taxon>Paracoccaceae</taxon>
        <taxon>Antarcticimicrobium</taxon>
    </lineage>
</organism>
<accession>A0A4R5EK52</accession>
<comment type="caution">
    <text evidence="1">The sequence shown here is derived from an EMBL/GenBank/DDBJ whole genome shotgun (WGS) entry which is preliminary data.</text>
</comment>
<dbReference type="RefSeq" id="WP_132831205.1">
    <property type="nucleotide sequence ID" value="NZ_SMFP01000018.1"/>
</dbReference>
<sequence length="121" mass="13450">MNYFFLHLRPYGSRDARIQAARRGLHELVPKHAAGDVAPAWLYLAGLDDTGYAGEEGGHRRFTPAKEPNKLGRFMCGSPATIFERLKEYQARVGFGPRLSGLQFGTLLADPGKNNMKLFAK</sequence>
<evidence type="ECO:0000313" key="1">
    <source>
        <dbReference type="EMBL" id="TDE34663.1"/>
    </source>
</evidence>
<name>A0A4R5EK52_9RHOB</name>